<dbReference type="AlphaFoldDB" id="A0A235B165"/>
<evidence type="ECO:0000313" key="2">
    <source>
        <dbReference type="Proteomes" id="UP000215459"/>
    </source>
</evidence>
<feature type="non-terminal residue" evidence="1">
    <location>
        <position position="147"/>
    </location>
</feature>
<protein>
    <submittedName>
        <fullName evidence="1">Uncharacterized protein</fullName>
    </submittedName>
</protein>
<gene>
    <name evidence="1" type="ORF">CHM34_18475</name>
</gene>
<name>A0A235B165_9BACL</name>
<reference evidence="1 2" key="1">
    <citation type="submission" date="2017-07" db="EMBL/GenBank/DDBJ databases">
        <title>The genome sequence of Paludifilum halophilum highlights mechanisms for microbial adaptation to high salt environemnts.</title>
        <authorList>
            <person name="Belbahri L."/>
        </authorList>
    </citation>
    <scope>NUCLEOTIDE SEQUENCE [LARGE SCALE GENOMIC DNA]</scope>
    <source>
        <strain evidence="1 2">DSM 102817</strain>
    </source>
</reference>
<comment type="caution">
    <text evidence="1">The sequence shown here is derived from an EMBL/GenBank/DDBJ whole genome shotgun (WGS) entry which is preliminary data.</text>
</comment>
<dbReference type="EMBL" id="NOWF01000091">
    <property type="protein sequence ID" value="OYD06036.1"/>
    <property type="molecule type" value="Genomic_DNA"/>
</dbReference>
<organism evidence="1 2">
    <name type="scientific">Paludifilum halophilum</name>
    <dbReference type="NCBI Taxonomy" id="1642702"/>
    <lineage>
        <taxon>Bacteria</taxon>
        <taxon>Bacillati</taxon>
        <taxon>Bacillota</taxon>
        <taxon>Bacilli</taxon>
        <taxon>Bacillales</taxon>
        <taxon>Thermoactinomycetaceae</taxon>
        <taxon>Paludifilum</taxon>
    </lineage>
</organism>
<accession>A0A235B165</accession>
<sequence>MDSQQRLMAEAARQTAVLREARNAELEAKSQQMKYQFAMWRQTGDGQAYLDWERDAGEYLTYMRSLQTQVSEAEAADHERLSLLTENLRAELLKTHFEFSSAEARQSYERDCRRYESYLTASKSEQTEKLRRTSRVIRVAVATVFLL</sequence>
<keyword evidence="2" id="KW-1185">Reference proteome</keyword>
<dbReference type="Proteomes" id="UP000215459">
    <property type="component" value="Unassembled WGS sequence"/>
</dbReference>
<proteinExistence type="predicted"/>
<evidence type="ECO:0000313" key="1">
    <source>
        <dbReference type="EMBL" id="OYD06036.1"/>
    </source>
</evidence>